<dbReference type="CDD" id="cd02199">
    <property type="entry name" value="YjgF_YER057c_UK114_like_1"/>
    <property type="match status" value="1"/>
</dbReference>
<dbReference type="AlphaFoldDB" id="A0A1J5PN16"/>
<name>A0A1J5PN16_9ZZZZ</name>
<evidence type="ECO:0000313" key="1">
    <source>
        <dbReference type="EMBL" id="OIQ68988.1"/>
    </source>
</evidence>
<dbReference type="Gene3D" id="3.30.1330.40">
    <property type="entry name" value="RutC-like"/>
    <property type="match status" value="1"/>
</dbReference>
<dbReference type="SUPFAM" id="SSF55298">
    <property type="entry name" value="YjgF-like"/>
    <property type="match status" value="1"/>
</dbReference>
<sequence>MRYRLAASVIAGDKLGLVWGPRPTAAGQTHLPKIHITMSIYAKLAELNITLPAVAVPAAAYVPFVQTGNLVFLSGHIAKKDGKPWVGQLGKQLTTADGQAAARAIAIDLLGTLHAAVGDLNRVVRIVKLMSLVNSTADFTEQHLVTNVASELIGQVFGPAKGAHARSAFGVAQIPLGACVEIELIAELA</sequence>
<reference evidence="1" key="1">
    <citation type="submission" date="2016-10" db="EMBL/GenBank/DDBJ databases">
        <title>Sequence of Gallionella enrichment culture.</title>
        <authorList>
            <person name="Poehlein A."/>
            <person name="Muehling M."/>
            <person name="Daniel R."/>
        </authorList>
    </citation>
    <scope>NUCLEOTIDE SEQUENCE</scope>
</reference>
<comment type="caution">
    <text evidence="1">The sequence shown here is derived from an EMBL/GenBank/DDBJ whole genome shotgun (WGS) entry which is preliminary data.</text>
</comment>
<protein>
    <submittedName>
        <fullName evidence="1">Endoribonuclease L-PSP</fullName>
    </submittedName>
</protein>
<dbReference type="EMBL" id="MLJW01004981">
    <property type="protein sequence ID" value="OIQ68988.1"/>
    <property type="molecule type" value="Genomic_DNA"/>
</dbReference>
<dbReference type="PANTHER" id="PTHR43760">
    <property type="entry name" value="ENDORIBONUCLEASE-RELATED"/>
    <property type="match status" value="1"/>
</dbReference>
<dbReference type="PANTHER" id="PTHR43760:SF1">
    <property type="entry name" value="ENDORIBONUCLEASE L-PSP_CHORISMATE MUTASE-LIKE DOMAIN-CONTAINING PROTEIN"/>
    <property type="match status" value="1"/>
</dbReference>
<dbReference type="InterPro" id="IPR006175">
    <property type="entry name" value="YjgF/YER057c/UK114"/>
</dbReference>
<gene>
    <name evidence="1" type="ORF">GALL_494130</name>
</gene>
<accession>A0A1J5PN16</accession>
<organism evidence="1">
    <name type="scientific">mine drainage metagenome</name>
    <dbReference type="NCBI Taxonomy" id="410659"/>
    <lineage>
        <taxon>unclassified sequences</taxon>
        <taxon>metagenomes</taxon>
        <taxon>ecological metagenomes</taxon>
    </lineage>
</organism>
<dbReference type="InterPro" id="IPR013813">
    <property type="entry name" value="Endoribo_LPSP/chorism_mut-like"/>
</dbReference>
<dbReference type="InterPro" id="IPR035959">
    <property type="entry name" value="RutC-like_sf"/>
</dbReference>
<dbReference type="Pfam" id="PF01042">
    <property type="entry name" value="Ribonuc_L-PSP"/>
    <property type="match status" value="1"/>
</dbReference>
<proteinExistence type="predicted"/>